<feature type="transmembrane region" description="Helical" evidence="1">
    <location>
        <begin position="21"/>
        <end position="42"/>
    </location>
</feature>
<proteinExistence type="predicted"/>
<reference evidence="2" key="1">
    <citation type="submission" date="2022-01" db="EMBL/GenBank/DDBJ databases">
        <title>Corynebacterium sp. nov isolated from isolated from the feces of the greater white-fronted geese (Anser albifrons) at Poyang Lake, PR China.</title>
        <authorList>
            <person name="Liu Q."/>
        </authorList>
    </citation>
    <scope>NUCLEOTIDE SEQUENCE</scope>
    <source>
        <strain evidence="2">JCM 32435</strain>
    </source>
</reference>
<keyword evidence="1" id="KW-1133">Transmembrane helix</keyword>
<sequence length="258" mass="28069">MTTVLTLFRRTLLYLKSRWTTWVFFALACFFGITAAPTAQYLPDILSSLAGPDLPIDTAQLPDPTIRDAWAQWSSQLQQLFPLFIAIMAGGLISTDVAGRTIIPLLSRGVSRRRYWWVSFASLLLVICASVLCGLILVLVISPLFFEMDAGDLRAPLLFTLRWVLFILPLVGIAMLASACGASSLGAAALGLVYFAVCTVLVMSPHIASYTPAGLLLDWEAGGEALEDRSVWVSALESAALSVLVLEVGSQRFRRLSL</sequence>
<gene>
    <name evidence="2" type="ORF">L1O03_04135</name>
</gene>
<evidence type="ECO:0000313" key="2">
    <source>
        <dbReference type="EMBL" id="MCF4006370.1"/>
    </source>
</evidence>
<organism evidence="2 3">
    <name type="scientific">Corynebacterium uropygiale</name>
    <dbReference type="NCBI Taxonomy" id="1775911"/>
    <lineage>
        <taxon>Bacteria</taxon>
        <taxon>Bacillati</taxon>
        <taxon>Actinomycetota</taxon>
        <taxon>Actinomycetes</taxon>
        <taxon>Mycobacteriales</taxon>
        <taxon>Corynebacteriaceae</taxon>
        <taxon>Corynebacterium</taxon>
    </lineage>
</organism>
<dbReference type="Proteomes" id="UP001139336">
    <property type="component" value="Unassembled WGS sequence"/>
</dbReference>
<keyword evidence="1" id="KW-0472">Membrane</keyword>
<dbReference type="RefSeq" id="WP_236118176.1">
    <property type="nucleotide sequence ID" value="NZ_JAKGSI010000002.1"/>
</dbReference>
<protein>
    <recommendedName>
        <fullName evidence="4">ABC transporter permease</fullName>
    </recommendedName>
</protein>
<evidence type="ECO:0000313" key="3">
    <source>
        <dbReference type="Proteomes" id="UP001139336"/>
    </source>
</evidence>
<dbReference type="GO" id="GO:0140359">
    <property type="term" value="F:ABC-type transporter activity"/>
    <property type="evidence" value="ECO:0007669"/>
    <property type="project" value="InterPro"/>
</dbReference>
<keyword evidence="3" id="KW-1185">Reference proteome</keyword>
<feature type="transmembrane region" description="Helical" evidence="1">
    <location>
        <begin position="115"/>
        <end position="141"/>
    </location>
</feature>
<feature type="transmembrane region" description="Helical" evidence="1">
    <location>
        <begin position="187"/>
        <end position="210"/>
    </location>
</feature>
<name>A0A9X1QQI4_9CORY</name>
<comment type="caution">
    <text evidence="2">The sequence shown here is derived from an EMBL/GenBank/DDBJ whole genome shotgun (WGS) entry which is preliminary data.</text>
</comment>
<accession>A0A9X1QQI4</accession>
<evidence type="ECO:0008006" key="4">
    <source>
        <dbReference type="Google" id="ProtNLM"/>
    </source>
</evidence>
<dbReference type="AlphaFoldDB" id="A0A9X1QQI4"/>
<evidence type="ECO:0000256" key="1">
    <source>
        <dbReference type="SAM" id="Phobius"/>
    </source>
</evidence>
<dbReference type="GO" id="GO:0005886">
    <property type="term" value="C:plasma membrane"/>
    <property type="evidence" value="ECO:0007669"/>
    <property type="project" value="UniProtKB-SubCell"/>
</dbReference>
<feature type="transmembrane region" description="Helical" evidence="1">
    <location>
        <begin position="80"/>
        <end position="103"/>
    </location>
</feature>
<dbReference type="EMBL" id="JAKGSI010000002">
    <property type="protein sequence ID" value="MCF4006370.1"/>
    <property type="molecule type" value="Genomic_DNA"/>
</dbReference>
<keyword evidence="1" id="KW-0812">Transmembrane</keyword>
<feature type="transmembrane region" description="Helical" evidence="1">
    <location>
        <begin position="161"/>
        <end position="180"/>
    </location>
</feature>